<dbReference type="OrthoDB" id="4221640at2"/>
<dbReference type="KEGG" id="sqz:FQU76_31915"/>
<feature type="transmembrane region" description="Helical" evidence="1">
    <location>
        <begin position="48"/>
        <end position="68"/>
    </location>
</feature>
<proteinExistence type="predicted"/>
<dbReference type="Proteomes" id="UP000320580">
    <property type="component" value="Chromosome"/>
</dbReference>
<feature type="transmembrane region" description="Helical" evidence="1">
    <location>
        <begin position="7"/>
        <end position="28"/>
    </location>
</feature>
<accession>A0A5B8IRT2</accession>
<dbReference type="EMBL" id="CP042266">
    <property type="protein sequence ID" value="QDY80359.1"/>
    <property type="molecule type" value="Genomic_DNA"/>
</dbReference>
<dbReference type="RefSeq" id="WP_146483754.1">
    <property type="nucleotide sequence ID" value="NZ_CP042266.1"/>
</dbReference>
<keyword evidence="3" id="KW-1185">Reference proteome</keyword>
<dbReference type="AlphaFoldDB" id="A0A5B8IRT2"/>
<keyword evidence="1" id="KW-0812">Transmembrane</keyword>
<evidence type="ECO:0000256" key="1">
    <source>
        <dbReference type="SAM" id="Phobius"/>
    </source>
</evidence>
<evidence type="ECO:0000313" key="2">
    <source>
        <dbReference type="EMBL" id="QDY80359.1"/>
    </source>
</evidence>
<keyword evidence="1" id="KW-1133">Transmembrane helix</keyword>
<sequence>MNLIRCAKGAVTASAATAACYTLMYWGYAWAREAADTRTARGGTFGGAIEHLLTTAGSWILMPLLLWAGMRLLREGGNTVFVLAGGVAWVLVSGILIDDIDFPGSRTPYVALAVYVLFCTMLSGKDQPTKP</sequence>
<reference evidence="2 3" key="1">
    <citation type="submission" date="2019-07" db="EMBL/GenBank/DDBJ databases">
        <authorList>
            <person name="Zhu P."/>
        </authorList>
    </citation>
    <scope>NUCLEOTIDE SEQUENCE [LARGE SCALE GENOMIC DNA]</scope>
    <source>
        <strain evidence="2 3">SSL-25</strain>
    </source>
</reference>
<dbReference type="PROSITE" id="PS51257">
    <property type="entry name" value="PROKAR_LIPOPROTEIN"/>
    <property type="match status" value="1"/>
</dbReference>
<protein>
    <submittedName>
        <fullName evidence="2">Uncharacterized protein</fullName>
    </submittedName>
</protein>
<organism evidence="2 3">
    <name type="scientific">Streptomyces qinzhouensis</name>
    <dbReference type="NCBI Taxonomy" id="2599401"/>
    <lineage>
        <taxon>Bacteria</taxon>
        <taxon>Bacillati</taxon>
        <taxon>Actinomycetota</taxon>
        <taxon>Actinomycetes</taxon>
        <taxon>Kitasatosporales</taxon>
        <taxon>Streptomycetaceae</taxon>
        <taxon>Streptomyces</taxon>
    </lineage>
</organism>
<name>A0A5B8IRT2_9ACTN</name>
<keyword evidence="1" id="KW-0472">Membrane</keyword>
<gene>
    <name evidence="2" type="ORF">FQU76_31915</name>
</gene>
<feature type="transmembrane region" description="Helical" evidence="1">
    <location>
        <begin position="80"/>
        <end position="97"/>
    </location>
</feature>
<feature type="transmembrane region" description="Helical" evidence="1">
    <location>
        <begin position="109"/>
        <end position="124"/>
    </location>
</feature>
<evidence type="ECO:0000313" key="3">
    <source>
        <dbReference type="Proteomes" id="UP000320580"/>
    </source>
</evidence>